<keyword evidence="3" id="KW-1185">Reference proteome</keyword>
<gene>
    <name evidence="2" type="ORF">GPZ80_31180</name>
</gene>
<feature type="domain" description="ER-bound oxygenase mpaB/mpaB'/Rubber oxygenase catalytic" evidence="1">
    <location>
        <begin position="22"/>
        <end position="251"/>
    </location>
</feature>
<organism evidence="2 3">
    <name type="scientific">Actinokineospora xionganensis</name>
    <dbReference type="NCBI Taxonomy" id="2684470"/>
    <lineage>
        <taxon>Bacteria</taxon>
        <taxon>Bacillati</taxon>
        <taxon>Actinomycetota</taxon>
        <taxon>Actinomycetes</taxon>
        <taxon>Pseudonocardiales</taxon>
        <taxon>Pseudonocardiaceae</taxon>
        <taxon>Actinokineospora</taxon>
    </lineage>
</organism>
<dbReference type="Pfam" id="PF09995">
    <property type="entry name" value="MPAB_Lcp_cat"/>
    <property type="match status" value="1"/>
</dbReference>
<name>A0ABR7LGD0_9PSEU</name>
<evidence type="ECO:0000259" key="1">
    <source>
        <dbReference type="Pfam" id="PF09995"/>
    </source>
</evidence>
<dbReference type="RefSeq" id="WP_187224688.1">
    <property type="nucleotide sequence ID" value="NZ_JABVED010000036.1"/>
</dbReference>
<evidence type="ECO:0000313" key="2">
    <source>
        <dbReference type="EMBL" id="MBC6451617.1"/>
    </source>
</evidence>
<dbReference type="Proteomes" id="UP000734823">
    <property type="component" value="Unassembled WGS sequence"/>
</dbReference>
<comment type="caution">
    <text evidence="2">The sequence shown here is derived from an EMBL/GenBank/DDBJ whole genome shotgun (WGS) entry which is preliminary data.</text>
</comment>
<dbReference type="PANTHER" id="PTHR36151:SF3">
    <property type="entry name" value="ER-BOUND OXYGENASE MPAB_MPAB'_RUBBER OXYGENASE CATALYTIC DOMAIN-CONTAINING PROTEIN"/>
    <property type="match status" value="1"/>
</dbReference>
<dbReference type="EMBL" id="JABVED010000036">
    <property type="protein sequence ID" value="MBC6451617.1"/>
    <property type="molecule type" value="Genomic_DNA"/>
</dbReference>
<accession>A0ABR7LGD0</accession>
<dbReference type="PANTHER" id="PTHR36151">
    <property type="entry name" value="BLR2777 PROTEIN"/>
    <property type="match status" value="1"/>
</dbReference>
<reference evidence="2 3" key="1">
    <citation type="submission" date="2020-06" db="EMBL/GenBank/DDBJ databases">
        <title>Actinokineospora xiongansis sp. nov., isolated from soil of Baiyangdian.</title>
        <authorList>
            <person name="Zhang X."/>
        </authorList>
    </citation>
    <scope>NUCLEOTIDE SEQUENCE [LARGE SCALE GENOMIC DNA]</scope>
    <source>
        <strain evidence="2 3">HBU206404</strain>
    </source>
</reference>
<protein>
    <submittedName>
        <fullName evidence="2">DUF2236 domain-containing protein</fullName>
    </submittedName>
</protein>
<evidence type="ECO:0000313" key="3">
    <source>
        <dbReference type="Proteomes" id="UP000734823"/>
    </source>
</evidence>
<dbReference type="InterPro" id="IPR018713">
    <property type="entry name" value="MPAB/Lcp_cat_dom"/>
</dbReference>
<proteinExistence type="predicted"/>
<sequence>MTSPALIDSADLGLFGPDSVTWQVHADPSMWFGGIRSLYLQALHPRAVAGVVQNSDFQADPLGRLVRTATFVGITTYGTLDQADQAARRVRQVHRSLRARDEAGVQFRIDDPELLLWVHCAEAASFLSVARRAGFPLTRAHADRYFDEQRTAAALVGLDPDEVPGSVDEMTGYLRNIYPTLRRTENTDVIYDFLHRPPVQGLLAVGVRLYEPTIGHLSYSLLPGWARRLYGRRAYPDSVTTVAVRAFRRAALALPGGFRVSRKLEPAPVAAVRRLGEWATPSPKRLP</sequence>